<dbReference type="GO" id="GO:0009116">
    <property type="term" value="P:nucleoside metabolic process"/>
    <property type="evidence" value="ECO:0007669"/>
    <property type="project" value="InterPro"/>
</dbReference>
<accession>A0A2I2FVC7</accession>
<feature type="domain" description="Nucleoside phosphorylase" evidence="1">
    <location>
        <begin position="13"/>
        <end position="298"/>
    </location>
</feature>
<dbReference type="GO" id="GO:0003824">
    <property type="term" value="F:catalytic activity"/>
    <property type="evidence" value="ECO:0007669"/>
    <property type="project" value="InterPro"/>
</dbReference>
<protein>
    <submittedName>
        <fullName evidence="2">Purine and uridine phosphorylase</fullName>
    </submittedName>
</protein>
<dbReference type="PANTHER" id="PTHR46082">
    <property type="entry name" value="ATP/GTP-BINDING PROTEIN-RELATED"/>
    <property type="match status" value="1"/>
</dbReference>
<dbReference type="EMBL" id="MSFO01000009">
    <property type="protein sequence ID" value="PLB44557.1"/>
    <property type="molecule type" value="Genomic_DNA"/>
</dbReference>
<dbReference type="GeneID" id="36552510"/>
<comment type="caution">
    <text evidence="2">The sequence shown here is derived from an EMBL/GenBank/DDBJ whole genome shotgun (WGS) entry which is preliminary data.</text>
</comment>
<reference evidence="2 3" key="1">
    <citation type="submission" date="2016-12" db="EMBL/GenBank/DDBJ databases">
        <title>The genomes of Aspergillus section Nigri reveals drivers in fungal speciation.</title>
        <authorList>
            <consortium name="DOE Joint Genome Institute"/>
            <person name="Vesth T.C."/>
            <person name="Nybo J."/>
            <person name="Theobald S."/>
            <person name="Brandl J."/>
            <person name="Frisvad J.C."/>
            <person name="Nielsen K.F."/>
            <person name="Lyhne E.K."/>
            <person name="Kogle M.E."/>
            <person name="Kuo A."/>
            <person name="Riley R."/>
            <person name="Clum A."/>
            <person name="Nolan M."/>
            <person name="Lipzen A."/>
            <person name="Salamov A."/>
            <person name="Henrissat B."/>
            <person name="Wiebenga A."/>
            <person name="De Vries R.P."/>
            <person name="Grigoriev I.V."/>
            <person name="Mortensen U.H."/>
            <person name="Andersen M.R."/>
            <person name="Baker S.E."/>
        </authorList>
    </citation>
    <scope>NUCLEOTIDE SEQUENCE [LARGE SCALE GENOMIC DNA]</scope>
    <source>
        <strain evidence="2 3">IBT 23096</strain>
    </source>
</reference>
<evidence type="ECO:0000259" key="1">
    <source>
        <dbReference type="Pfam" id="PF01048"/>
    </source>
</evidence>
<dbReference type="VEuPathDB" id="FungiDB:P170DRAFT_367532"/>
<dbReference type="InterPro" id="IPR053137">
    <property type="entry name" value="NLR-like"/>
</dbReference>
<keyword evidence="3" id="KW-1185">Reference proteome</keyword>
<dbReference type="InterPro" id="IPR035994">
    <property type="entry name" value="Nucleoside_phosphorylase_sf"/>
</dbReference>
<name>A0A2I2FVC7_9EURO</name>
<proteinExistence type="predicted"/>
<dbReference type="OrthoDB" id="1577640at2759"/>
<organism evidence="2 3">
    <name type="scientific">Aspergillus steynii IBT 23096</name>
    <dbReference type="NCBI Taxonomy" id="1392250"/>
    <lineage>
        <taxon>Eukaryota</taxon>
        <taxon>Fungi</taxon>
        <taxon>Dikarya</taxon>
        <taxon>Ascomycota</taxon>
        <taxon>Pezizomycotina</taxon>
        <taxon>Eurotiomycetes</taxon>
        <taxon>Eurotiomycetidae</taxon>
        <taxon>Eurotiales</taxon>
        <taxon>Aspergillaceae</taxon>
        <taxon>Aspergillus</taxon>
        <taxon>Aspergillus subgen. Circumdati</taxon>
    </lineage>
</organism>
<dbReference type="PANTHER" id="PTHR46082:SF11">
    <property type="entry name" value="AAA+ ATPASE DOMAIN-CONTAINING PROTEIN-RELATED"/>
    <property type="match status" value="1"/>
</dbReference>
<dbReference type="Pfam" id="PF01048">
    <property type="entry name" value="PNP_UDP_1"/>
    <property type="match status" value="1"/>
</dbReference>
<dbReference type="STRING" id="1392250.A0A2I2FVC7"/>
<evidence type="ECO:0000313" key="2">
    <source>
        <dbReference type="EMBL" id="PLB44557.1"/>
    </source>
</evidence>
<dbReference type="SUPFAM" id="SSF53167">
    <property type="entry name" value="Purine and uridine phosphorylases"/>
    <property type="match status" value="1"/>
</dbReference>
<dbReference type="Gene3D" id="3.40.50.1580">
    <property type="entry name" value="Nucleoside phosphorylase domain"/>
    <property type="match status" value="1"/>
</dbReference>
<gene>
    <name evidence="2" type="ORF">P170DRAFT_367532</name>
</gene>
<dbReference type="Proteomes" id="UP000234275">
    <property type="component" value="Unassembled WGS sequence"/>
</dbReference>
<dbReference type="RefSeq" id="XP_024699859.1">
    <property type="nucleotide sequence ID" value="XM_024844810.1"/>
</dbReference>
<evidence type="ECO:0000313" key="3">
    <source>
        <dbReference type="Proteomes" id="UP000234275"/>
    </source>
</evidence>
<sequence length="340" mass="37302">MVNHREFTVYDYTVGVICALDKELLAVRYLLDSTHPEVKVHPRDTNTYTLGTLSRHGIVATCLPVAEYGTNSAASVASQMYMSFPAMQFCLLVGIAGGAPSKEDIGLGDVVVGVPTGTRSGVIQYDMGKATPEDCFLETGSLQRPPRVLLSAINGLRSNPTLTINPLQAFLETIAQQDPKYAFLGREYDILFPRGCVHAPSEANCEGHLGLKVQRPARSFEYPCIHYGLIASGNKVIRDAVLRDRLADQYGFLCFEMEAAGILNVLPSLVIRGICDYSDSHKSKIWQDYAAAAAAAYAKLLLSQVRVYDAPYPGETKMIDIRCVLTPGTFWHDSLMNKNQ</sequence>
<dbReference type="AlphaFoldDB" id="A0A2I2FVC7"/>
<dbReference type="InterPro" id="IPR000845">
    <property type="entry name" value="Nucleoside_phosphorylase_d"/>
</dbReference>